<name>A0A5S9MI88_BACIA</name>
<sequence>MRAFPEMLLSRMESGRFQTSSGKGFSVPLQSPIGGINTGTYMHGIKSLNLHREL</sequence>
<evidence type="ECO:0000313" key="2">
    <source>
        <dbReference type="Proteomes" id="UP000464658"/>
    </source>
</evidence>
<proteinExistence type="predicted"/>
<dbReference type="AlphaFoldDB" id="A0A5S9MI88"/>
<protein>
    <submittedName>
        <fullName evidence="1">Uncharacterized protein</fullName>
    </submittedName>
</protein>
<dbReference type="Proteomes" id="UP000464658">
    <property type="component" value="Chromosome"/>
</dbReference>
<gene>
    <name evidence="1" type="ORF">BsIDN1_64260</name>
</gene>
<dbReference type="EMBL" id="AP021906">
    <property type="protein sequence ID" value="BBP92808.1"/>
    <property type="molecule type" value="Genomic_DNA"/>
</dbReference>
<accession>A0A5S9MI88</accession>
<reference evidence="1 2" key="1">
    <citation type="submission" date="2019-12" db="EMBL/GenBank/DDBJ databases">
        <title>Full genome sequence of a Bacillus safensis strain isolated from commercially available natto in Indonesia.</title>
        <authorList>
            <person name="Yoshida M."/>
            <person name="Uomi M."/>
            <person name="Waturangi D."/>
            <person name="Ekaputri J.J."/>
            <person name="Setiamarga D.H.E."/>
        </authorList>
    </citation>
    <scope>NUCLEOTIDE SEQUENCE [LARGE SCALE GENOMIC DNA]</scope>
    <source>
        <strain evidence="1 2">IDN1</strain>
    </source>
</reference>
<evidence type="ECO:0000313" key="1">
    <source>
        <dbReference type="EMBL" id="BBP92808.1"/>
    </source>
</evidence>
<organism evidence="1 2">
    <name type="scientific">Bacillus safensis</name>
    <dbReference type="NCBI Taxonomy" id="561879"/>
    <lineage>
        <taxon>Bacteria</taxon>
        <taxon>Bacillati</taxon>
        <taxon>Bacillota</taxon>
        <taxon>Bacilli</taxon>
        <taxon>Bacillales</taxon>
        <taxon>Bacillaceae</taxon>
        <taxon>Bacillus</taxon>
    </lineage>
</organism>